<gene>
    <name evidence="1" type="ORF">SHERM_27995</name>
</gene>
<dbReference type="EMBL" id="CACSLK010027837">
    <property type="protein sequence ID" value="CAA0832721.1"/>
    <property type="molecule type" value="Genomic_DNA"/>
</dbReference>
<proteinExistence type="predicted"/>
<evidence type="ECO:0000313" key="1">
    <source>
        <dbReference type="EMBL" id="CAA0832721.1"/>
    </source>
</evidence>
<comment type="caution">
    <text evidence="1">The sequence shown here is derived from an EMBL/GenBank/DDBJ whole genome shotgun (WGS) entry which is preliminary data.</text>
</comment>
<evidence type="ECO:0000313" key="2">
    <source>
        <dbReference type="Proteomes" id="UP001153555"/>
    </source>
</evidence>
<accession>A0A9N7RK24</accession>
<dbReference type="OrthoDB" id="2498029at2759"/>
<dbReference type="AlphaFoldDB" id="A0A9N7RK24"/>
<reference evidence="1" key="1">
    <citation type="submission" date="2019-12" db="EMBL/GenBank/DDBJ databases">
        <authorList>
            <person name="Scholes J."/>
        </authorList>
    </citation>
    <scope>NUCLEOTIDE SEQUENCE</scope>
</reference>
<sequence length="109" mass="12026">MFQKIYLRYAGWGSSIFGADLLGHGRHVGLCRGFEQGGAGSPRQLFKSIGVSNVYNDLLAFLSRKSMGGVVTQLMHFLSEEDLGTDLFFTAPLFVILVPMKPSMLILVR</sequence>
<dbReference type="Proteomes" id="UP001153555">
    <property type="component" value="Unassembled WGS sequence"/>
</dbReference>
<name>A0A9N7RK24_STRHE</name>
<protein>
    <submittedName>
        <fullName evidence="1">Caffeoylshikimate esterase</fullName>
    </submittedName>
</protein>
<keyword evidence="2" id="KW-1185">Reference proteome</keyword>
<organism evidence="1 2">
    <name type="scientific">Striga hermonthica</name>
    <name type="common">Purple witchweed</name>
    <name type="synonym">Buchnera hermonthica</name>
    <dbReference type="NCBI Taxonomy" id="68872"/>
    <lineage>
        <taxon>Eukaryota</taxon>
        <taxon>Viridiplantae</taxon>
        <taxon>Streptophyta</taxon>
        <taxon>Embryophyta</taxon>
        <taxon>Tracheophyta</taxon>
        <taxon>Spermatophyta</taxon>
        <taxon>Magnoliopsida</taxon>
        <taxon>eudicotyledons</taxon>
        <taxon>Gunneridae</taxon>
        <taxon>Pentapetalae</taxon>
        <taxon>asterids</taxon>
        <taxon>lamiids</taxon>
        <taxon>Lamiales</taxon>
        <taxon>Orobanchaceae</taxon>
        <taxon>Buchnereae</taxon>
        <taxon>Striga</taxon>
    </lineage>
</organism>